<dbReference type="EMBL" id="PPEH01000015">
    <property type="protein sequence ID" value="PNW11117.1"/>
    <property type="molecule type" value="Genomic_DNA"/>
</dbReference>
<evidence type="ECO:0000313" key="5">
    <source>
        <dbReference type="EMBL" id="PNW11117.1"/>
    </source>
</evidence>
<evidence type="ECO:0000256" key="1">
    <source>
        <dbReference type="PROSITE-ProRule" id="PRU00339"/>
    </source>
</evidence>
<dbReference type="Gene3D" id="1.25.40.10">
    <property type="entry name" value="Tetratricopeptide repeat domain"/>
    <property type="match status" value="1"/>
</dbReference>
<dbReference type="SMART" id="SM00028">
    <property type="entry name" value="TPR"/>
    <property type="match status" value="3"/>
</dbReference>
<dbReference type="Pfam" id="PF13424">
    <property type="entry name" value="TPR_12"/>
    <property type="match status" value="1"/>
</dbReference>
<gene>
    <name evidence="5" type="ORF">C1637_23860</name>
    <name evidence="4" type="ORF">EG342_16010</name>
</gene>
<dbReference type="InterPro" id="IPR011990">
    <property type="entry name" value="TPR-like_helical_dom_sf"/>
</dbReference>
<dbReference type="GO" id="GO:0006355">
    <property type="term" value="P:regulation of DNA-templated transcription"/>
    <property type="evidence" value="ECO:0007669"/>
    <property type="project" value="InterPro"/>
</dbReference>
<evidence type="ECO:0000313" key="7">
    <source>
        <dbReference type="Proteomes" id="UP000279972"/>
    </source>
</evidence>
<proteinExistence type="predicted"/>
<dbReference type="InterPro" id="IPR019734">
    <property type="entry name" value="TPR_rpt"/>
</dbReference>
<feature type="transmembrane region" description="Helical" evidence="2">
    <location>
        <begin position="386"/>
        <end position="408"/>
    </location>
</feature>
<keyword evidence="2" id="KW-0812">Transmembrane</keyword>
<organism evidence="5 6">
    <name type="scientific">Chryseobacterium lactis</name>
    <dbReference type="NCBI Taxonomy" id="1241981"/>
    <lineage>
        <taxon>Bacteria</taxon>
        <taxon>Pseudomonadati</taxon>
        <taxon>Bacteroidota</taxon>
        <taxon>Flavobacteriia</taxon>
        <taxon>Flavobacteriales</taxon>
        <taxon>Weeksellaceae</taxon>
        <taxon>Chryseobacterium group</taxon>
        <taxon>Chryseobacterium</taxon>
    </lineage>
</organism>
<dbReference type="Proteomes" id="UP000236262">
    <property type="component" value="Unassembled WGS sequence"/>
</dbReference>
<keyword evidence="3" id="KW-0732">Signal</keyword>
<feature type="chain" id="PRO_5044593734" evidence="3">
    <location>
        <begin position="20"/>
        <end position="571"/>
    </location>
</feature>
<dbReference type="EMBL" id="CP033924">
    <property type="protein sequence ID" value="AZA83289.1"/>
    <property type="molecule type" value="Genomic_DNA"/>
</dbReference>
<dbReference type="SUPFAM" id="SSF48452">
    <property type="entry name" value="TPR-like"/>
    <property type="match status" value="1"/>
</dbReference>
<feature type="signal peptide" evidence="3">
    <location>
        <begin position="1"/>
        <end position="19"/>
    </location>
</feature>
<reference evidence="4 7" key="2">
    <citation type="submission" date="2018-11" db="EMBL/GenBank/DDBJ databases">
        <title>Proposal to divide the Flavobacteriaceae and reorganize its genera based on Amino Acid Identity values calculated from whole genome sequences.</title>
        <authorList>
            <person name="Nicholson A.C."/>
            <person name="Gulvik C.A."/>
            <person name="Whitney A.M."/>
            <person name="Humrighouse B.W."/>
            <person name="Bell M."/>
            <person name="Holmes B."/>
            <person name="Steigerwalt A.G."/>
            <person name="Villarma A."/>
            <person name="Sheth M."/>
            <person name="Batra D."/>
            <person name="Pryor J."/>
            <person name="Bernardet J.-F."/>
            <person name="Hugo C."/>
            <person name="Kampfer P."/>
            <person name="Newman J."/>
            <person name="McQuiston J.R."/>
        </authorList>
    </citation>
    <scope>NUCLEOTIDE SEQUENCE [LARGE SCALE GENOMIC DNA]</scope>
    <source>
        <strain evidence="4 7">KC_1864</strain>
    </source>
</reference>
<reference evidence="5 6" key="1">
    <citation type="submission" date="2018-01" db="EMBL/GenBank/DDBJ databases">
        <title>Draft genome sequences of Chryseobacterium lactis NCTC11390, Chryseobacterium oncorhynchi 701B-08, and Chryseobacterium viscerum 687B-08.</title>
        <authorList>
            <person name="Jeong J.-J."/>
            <person name="Lee Y.J."/>
            <person name="Park B."/>
            <person name="Choi I.-G."/>
            <person name="Kim K.D."/>
        </authorList>
    </citation>
    <scope>NUCLEOTIDE SEQUENCE [LARGE SCALE GENOMIC DNA]</scope>
    <source>
        <strain evidence="5 6">NCTC11390</strain>
    </source>
</reference>
<dbReference type="AlphaFoldDB" id="A0A3G6RIH7"/>
<dbReference type="KEGG" id="clac:EG342_16010"/>
<keyword evidence="2" id="KW-1133">Transmembrane helix</keyword>
<evidence type="ECO:0000313" key="4">
    <source>
        <dbReference type="EMBL" id="AZA83289.1"/>
    </source>
</evidence>
<feature type="repeat" description="TPR" evidence="1">
    <location>
        <begin position="235"/>
        <end position="268"/>
    </location>
</feature>
<keyword evidence="7" id="KW-1185">Reference proteome</keyword>
<dbReference type="InterPro" id="IPR016032">
    <property type="entry name" value="Sig_transdc_resp-reg_C-effctor"/>
</dbReference>
<dbReference type="InterPro" id="IPR036388">
    <property type="entry name" value="WH-like_DNA-bd_sf"/>
</dbReference>
<protein>
    <submittedName>
        <fullName evidence="4">Tetratricopeptide repeat protein</fullName>
    </submittedName>
    <submittedName>
        <fullName evidence="5">Tetratricopeptide repeat-containing protein</fullName>
    </submittedName>
</protein>
<evidence type="ECO:0000256" key="3">
    <source>
        <dbReference type="SAM" id="SignalP"/>
    </source>
</evidence>
<dbReference type="Proteomes" id="UP000279972">
    <property type="component" value="Chromosome"/>
</dbReference>
<dbReference type="GO" id="GO:0003677">
    <property type="term" value="F:DNA binding"/>
    <property type="evidence" value="ECO:0007669"/>
    <property type="project" value="InterPro"/>
</dbReference>
<keyword evidence="1" id="KW-0802">TPR repeat</keyword>
<sequence>MKRSILVFILLIFPIFSLAQSDTDKDQQELYALLFSNKLEEAKIFTENRFLKSENKSRQVIGYIYLAYYYKLMDEKDSNAQLLKMIQKAKDIAGKTGNEIDEAYVEYGNTIYYQAINKWDLYIKSFAKSVTIFKKHPHENFMLAMLYHAKFIALRKNHFEKRNIAEFRSAIKFAEESKSGLLLSIINTDTGNFYIDQSVSTQDTKYSDSAKVVFNKAFAATSQMPDSDIKKRLQLLYYCNIGATYLNHQDYNKALEYYNKGFPLYEDVKDKRYLYTLLNNIGCAYSLMGDSTTALEYYLKTEAFINDKQIPAAYKITLYRNIADAYEKLHKLDKALAYQKKLRETITEEDKRLYENNTTSLDTFYKTEQEKNILEEKNNAYKKYEIWYIGAIISTILGLIFLFFTLHYRQKLNKRTTKFLESEKEKLKIENELSMMKQEQLQKQALATSIQLEHKNTFINELKVNIPKDKKIEHLLKDEHLMDRNFNTIRDIIQETHPNFFKRLNELAKNKLTNLDLKYAAYIYLNMDNMQIATALKVDPKTVSVTKHRLKQKLEVNKEDDLNTFIRNLNY</sequence>
<dbReference type="OrthoDB" id="1212549at2"/>
<evidence type="ECO:0000313" key="6">
    <source>
        <dbReference type="Proteomes" id="UP000236262"/>
    </source>
</evidence>
<evidence type="ECO:0000256" key="2">
    <source>
        <dbReference type="SAM" id="Phobius"/>
    </source>
</evidence>
<dbReference type="Gene3D" id="1.10.10.10">
    <property type="entry name" value="Winged helix-like DNA-binding domain superfamily/Winged helix DNA-binding domain"/>
    <property type="match status" value="1"/>
</dbReference>
<accession>A0A3G6RIH7</accession>
<keyword evidence="2" id="KW-0472">Membrane</keyword>
<dbReference type="RefSeq" id="WP_103294164.1">
    <property type="nucleotide sequence ID" value="NZ_CP033924.1"/>
</dbReference>
<dbReference type="SUPFAM" id="SSF46894">
    <property type="entry name" value="C-terminal effector domain of the bipartite response regulators"/>
    <property type="match status" value="1"/>
</dbReference>
<name>A0A3G6RIH7_CHRLC</name>
<dbReference type="PROSITE" id="PS50005">
    <property type="entry name" value="TPR"/>
    <property type="match status" value="1"/>
</dbReference>